<dbReference type="EMBL" id="JANUAU010000007">
    <property type="protein sequence ID" value="MCS3678366.1"/>
    <property type="molecule type" value="Genomic_DNA"/>
</dbReference>
<dbReference type="GO" id="GO:0003676">
    <property type="term" value="F:nucleic acid binding"/>
    <property type="evidence" value="ECO:0007669"/>
    <property type="project" value="InterPro"/>
</dbReference>
<dbReference type="GO" id="GO:0003724">
    <property type="term" value="F:RNA helicase activity"/>
    <property type="evidence" value="ECO:0007669"/>
    <property type="project" value="UniProtKB-EC"/>
</dbReference>
<dbReference type="InterPro" id="IPR044742">
    <property type="entry name" value="DEAD/DEAH_RhlB"/>
</dbReference>
<dbReference type="EMBL" id="JANUAE010000007">
    <property type="protein sequence ID" value="MCS3710547.1"/>
    <property type="molecule type" value="Genomic_DNA"/>
</dbReference>
<dbReference type="PANTHER" id="PTHR47959:SF1">
    <property type="entry name" value="ATP-DEPENDENT RNA HELICASE DBPA"/>
    <property type="match status" value="1"/>
</dbReference>
<protein>
    <submittedName>
        <fullName evidence="10">ATP-dependent RNA helicase DeaD</fullName>
        <ecNumber evidence="10">3.6.4.13</ecNumber>
    </submittedName>
</protein>
<dbReference type="InterPro" id="IPR027417">
    <property type="entry name" value="P-loop_NTPase"/>
</dbReference>
<dbReference type="Proteomes" id="UP001155034">
    <property type="component" value="Unassembled WGS sequence"/>
</dbReference>
<name>A0A9X2QIA2_9BACT</name>
<dbReference type="SMART" id="SM00487">
    <property type="entry name" value="DEXDc"/>
    <property type="match status" value="1"/>
</dbReference>
<comment type="caution">
    <text evidence="10">The sequence shown here is derived from an EMBL/GenBank/DDBJ whole genome shotgun (WGS) entry which is preliminary data.</text>
</comment>
<evidence type="ECO:0000256" key="2">
    <source>
        <dbReference type="ARBA" id="ARBA00022801"/>
    </source>
</evidence>
<evidence type="ECO:0000256" key="6">
    <source>
        <dbReference type="RuleBase" id="RU000492"/>
    </source>
</evidence>
<dbReference type="Proteomes" id="UP001155027">
    <property type="component" value="Unassembled WGS sequence"/>
</dbReference>
<gene>
    <name evidence="11" type="ORF">GGP61_002160</name>
    <name evidence="10" type="ORF">GGP71_002297</name>
    <name evidence="12" type="ORF">GGP82_003123</name>
</gene>
<dbReference type="Proteomes" id="UP001155057">
    <property type="component" value="Unassembled WGS sequence"/>
</dbReference>
<dbReference type="EMBL" id="JANTYZ010000014">
    <property type="protein sequence ID" value="MCS3866549.1"/>
    <property type="molecule type" value="Genomic_DNA"/>
</dbReference>
<keyword evidence="4 6" id="KW-0067">ATP-binding</keyword>
<keyword evidence="1 6" id="KW-0547">Nucleotide-binding</keyword>
<dbReference type="InterPro" id="IPR014001">
    <property type="entry name" value="Helicase_ATP-bd"/>
</dbReference>
<accession>A0A9X2QIA2</accession>
<feature type="domain" description="Helicase ATP-binding" evidence="8">
    <location>
        <begin position="72"/>
        <end position="246"/>
    </location>
</feature>
<dbReference type="CDD" id="cd18787">
    <property type="entry name" value="SF2_C_DEAD"/>
    <property type="match status" value="1"/>
</dbReference>
<dbReference type="EC" id="3.6.4.13" evidence="10"/>
<sequence>MAADISQSKYTNVIDLTSEAQQERRRDEVGSELREPDPPLDEVTVDELSGHMEQAVHAAGWTELMDVQRKAIPYTLDGRDLIVQSQTGSGKTGAFLLPLFDLVNPDKEEQQVLILTPTRELARQIHEEFEQMKIATPRTNRMEAVLIYGGVGYQPQIDGLKNGAQVVIGTPGRILDHIKKDNFDASTLRMLVLDEADEMLSMGFYPDMKDIVEHVPGDRVSYMYSATMPPKVRSVAREFLDDPGFLSLSTDKVSVEENEYRYYLVNPMDKDRVMAQLLELEEPESALIFANTKREVSYLNKFLSNKGYDIDEMSGDLSQRDREEALDRLREGKLRLLVATDVAARGIDVSDLSHVFIYDVPQDHEYIIHRSGRTARAGEEGTTIVLSTHEDEYELKRMANTYDIELEKAELPADPHSEARELLQERYANAEAPANGEEPGVEDFVPLVKELSDEQPELLASIITELYAEAKTEDEEEK</sequence>
<dbReference type="GO" id="GO:0016787">
    <property type="term" value="F:hydrolase activity"/>
    <property type="evidence" value="ECO:0007669"/>
    <property type="project" value="UniProtKB-KW"/>
</dbReference>
<keyword evidence="3 6" id="KW-0347">Helicase</keyword>
<dbReference type="GO" id="GO:0005829">
    <property type="term" value="C:cytosol"/>
    <property type="evidence" value="ECO:0007669"/>
    <property type="project" value="TreeGrafter"/>
</dbReference>
<dbReference type="InterPro" id="IPR001650">
    <property type="entry name" value="Helicase_C-like"/>
</dbReference>
<evidence type="ECO:0000313" key="13">
    <source>
        <dbReference type="Proteomes" id="UP001155027"/>
    </source>
</evidence>
<dbReference type="CDD" id="cd00268">
    <property type="entry name" value="DEADc"/>
    <property type="match status" value="1"/>
</dbReference>
<evidence type="ECO:0000313" key="10">
    <source>
        <dbReference type="EMBL" id="MCS3678366.1"/>
    </source>
</evidence>
<dbReference type="GeneID" id="83726876"/>
<evidence type="ECO:0000313" key="12">
    <source>
        <dbReference type="EMBL" id="MCS3866549.1"/>
    </source>
</evidence>
<dbReference type="RefSeq" id="WP_011402834.1">
    <property type="nucleotide sequence ID" value="NZ_CALTRY010000012.1"/>
</dbReference>
<dbReference type="AlphaFoldDB" id="A0A9X2QIA2"/>
<dbReference type="InterPro" id="IPR050079">
    <property type="entry name" value="DEAD_box_RNA_helicase"/>
</dbReference>
<dbReference type="PROSITE" id="PS00039">
    <property type="entry name" value="DEAD_ATP_HELICASE"/>
    <property type="match status" value="1"/>
</dbReference>
<organism evidence="10 13">
    <name type="scientific">Salinibacter ruber</name>
    <dbReference type="NCBI Taxonomy" id="146919"/>
    <lineage>
        <taxon>Bacteria</taxon>
        <taxon>Pseudomonadati</taxon>
        <taxon>Rhodothermota</taxon>
        <taxon>Rhodothermia</taxon>
        <taxon>Rhodothermales</taxon>
        <taxon>Salinibacteraceae</taxon>
        <taxon>Salinibacter</taxon>
    </lineage>
</organism>
<evidence type="ECO:0000256" key="1">
    <source>
        <dbReference type="ARBA" id="ARBA00022741"/>
    </source>
</evidence>
<dbReference type="InterPro" id="IPR011545">
    <property type="entry name" value="DEAD/DEAH_box_helicase_dom"/>
</dbReference>
<dbReference type="Gene3D" id="3.40.50.300">
    <property type="entry name" value="P-loop containing nucleotide triphosphate hydrolases"/>
    <property type="match status" value="2"/>
</dbReference>
<proteinExistence type="inferred from homology"/>
<dbReference type="Pfam" id="PF00271">
    <property type="entry name" value="Helicase_C"/>
    <property type="match status" value="1"/>
</dbReference>
<dbReference type="PROSITE" id="PS51194">
    <property type="entry name" value="HELICASE_CTER"/>
    <property type="match status" value="1"/>
</dbReference>
<dbReference type="Pfam" id="PF00270">
    <property type="entry name" value="DEAD"/>
    <property type="match status" value="1"/>
</dbReference>
<evidence type="ECO:0000313" key="11">
    <source>
        <dbReference type="EMBL" id="MCS3710547.1"/>
    </source>
</evidence>
<reference evidence="10" key="1">
    <citation type="submission" date="2022-08" db="EMBL/GenBank/DDBJ databases">
        <title>Genomic Encyclopedia of Type Strains, Phase V (KMG-V): Genome sequencing to study the core and pangenomes of soil and plant-associated prokaryotes.</title>
        <authorList>
            <person name="Whitman W."/>
        </authorList>
    </citation>
    <scope>NUCLEOTIDE SEQUENCE</scope>
    <source>
        <strain evidence="10">0</strain>
        <strain evidence="12">SP2016B</strain>
        <strain evidence="11">SP3049</strain>
    </source>
</reference>
<feature type="compositionally biased region" description="Polar residues" evidence="7">
    <location>
        <begin position="1"/>
        <end position="20"/>
    </location>
</feature>
<dbReference type="SMART" id="SM00490">
    <property type="entry name" value="HELICc"/>
    <property type="match status" value="1"/>
</dbReference>
<evidence type="ECO:0000256" key="5">
    <source>
        <dbReference type="ARBA" id="ARBA00038437"/>
    </source>
</evidence>
<feature type="domain" description="Helicase C-terminal" evidence="9">
    <location>
        <begin position="272"/>
        <end position="419"/>
    </location>
</feature>
<feature type="compositionally biased region" description="Basic and acidic residues" evidence="7">
    <location>
        <begin position="21"/>
        <end position="37"/>
    </location>
</feature>
<feature type="region of interest" description="Disordered" evidence="7">
    <location>
        <begin position="1"/>
        <end position="40"/>
    </location>
</feature>
<comment type="similarity">
    <text evidence="5 6">Belongs to the DEAD box helicase family.</text>
</comment>
<keyword evidence="2 6" id="KW-0378">Hydrolase</keyword>
<dbReference type="PROSITE" id="PS51192">
    <property type="entry name" value="HELICASE_ATP_BIND_1"/>
    <property type="match status" value="1"/>
</dbReference>
<evidence type="ECO:0000256" key="4">
    <source>
        <dbReference type="ARBA" id="ARBA00022840"/>
    </source>
</evidence>
<evidence type="ECO:0000259" key="8">
    <source>
        <dbReference type="PROSITE" id="PS51192"/>
    </source>
</evidence>
<dbReference type="PANTHER" id="PTHR47959">
    <property type="entry name" value="ATP-DEPENDENT RNA HELICASE RHLE-RELATED"/>
    <property type="match status" value="1"/>
</dbReference>
<evidence type="ECO:0000256" key="3">
    <source>
        <dbReference type="ARBA" id="ARBA00022806"/>
    </source>
</evidence>
<evidence type="ECO:0000256" key="7">
    <source>
        <dbReference type="SAM" id="MobiDB-lite"/>
    </source>
</evidence>
<dbReference type="GO" id="GO:0005524">
    <property type="term" value="F:ATP binding"/>
    <property type="evidence" value="ECO:0007669"/>
    <property type="project" value="UniProtKB-KW"/>
</dbReference>
<evidence type="ECO:0000259" key="9">
    <source>
        <dbReference type="PROSITE" id="PS51194"/>
    </source>
</evidence>
<dbReference type="InterPro" id="IPR000629">
    <property type="entry name" value="RNA-helicase_DEAD-box_CS"/>
</dbReference>
<dbReference type="SUPFAM" id="SSF52540">
    <property type="entry name" value="P-loop containing nucleoside triphosphate hydrolases"/>
    <property type="match status" value="1"/>
</dbReference>